<organism evidence="3">
    <name type="scientific">Fagus sylvatica</name>
    <name type="common">Beechnut</name>
    <dbReference type="NCBI Taxonomy" id="28930"/>
    <lineage>
        <taxon>Eukaryota</taxon>
        <taxon>Viridiplantae</taxon>
        <taxon>Streptophyta</taxon>
        <taxon>Embryophyta</taxon>
        <taxon>Tracheophyta</taxon>
        <taxon>Spermatophyta</taxon>
        <taxon>Magnoliopsida</taxon>
        <taxon>eudicotyledons</taxon>
        <taxon>Gunneridae</taxon>
        <taxon>Pentapetalae</taxon>
        <taxon>rosids</taxon>
        <taxon>fabids</taxon>
        <taxon>Fagales</taxon>
        <taxon>Fagaceae</taxon>
        <taxon>Fagus</taxon>
    </lineage>
</organism>
<feature type="compositionally biased region" description="Basic and acidic residues" evidence="1">
    <location>
        <begin position="1"/>
        <end position="26"/>
    </location>
</feature>
<dbReference type="Pfam" id="PF14111">
    <property type="entry name" value="DUF4283"/>
    <property type="match status" value="1"/>
</dbReference>
<reference evidence="3" key="1">
    <citation type="submission" date="2018-02" db="EMBL/GenBank/DDBJ databases">
        <authorList>
            <person name="Cohen D.B."/>
            <person name="Kent A.D."/>
        </authorList>
    </citation>
    <scope>NUCLEOTIDE SEQUENCE</scope>
</reference>
<dbReference type="InterPro" id="IPR025558">
    <property type="entry name" value="DUF4283"/>
</dbReference>
<evidence type="ECO:0000313" key="4">
    <source>
        <dbReference type="EMBL" id="SPD25952.1"/>
    </source>
</evidence>
<dbReference type="EMBL" id="OIVN01004421">
    <property type="protein sequence ID" value="SPD17235.1"/>
    <property type="molecule type" value="Genomic_DNA"/>
</dbReference>
<accession>A0A2N9HYT4</accession>
<protein>
    <recommendedName>
        <fullName evidence="2">DUF4283 domain-containing protein</fullName>
    </recommendedName>
</protein>
<dbReference type="PANTHER" id="PTHR31286:SF99">
    <property type="entry name" value="DUF4283 DOMAIN-CONTAINING PROTEIN"/>
    <property type="match status" value="1"/>
</dbReference>
<dbReference type="AlphaFoldDB" id="A0A2N9HYT4"/>
<evidence type="ECO:0000259" key="2">
    <source>
        <dbReference type="Pfam" id="PF14111"/>
    </source>
</evidence>
<dbReference type="InterPro" id="IPR040256">
    <property type="entry name" value="At4g02000-like"/>
</dbReference>
<dbReference type="EMBL" id="OIVN01006137">
    <property type="protein sequence ID" value="SPD25952.1"/>
    <property type="molecule type" value="Genomic_DNA"/>
</dbReference>
<feature type="region of interest" description="Disordered" evidence="1">
    <location>
        <begin position="1"/>
        <end position="37"/>
    </location>
</feature>
<proteinExistence type="predicted"/>
<feature type="region of interest" description="Disordered" evidence="1">
    <location>
        <begin position="320"/>
        <end position="356"/>
    </location>
</feature>
<name>A0A2N9HYT4_FAGSY</name>
<evidence type="ECO:0000256" key="1">
    <source>
        <dbReference type="SAM" id="MobiDB-lite"/>
    </source>
</evidence>
<sequence length="593" mass="65289">MMECKFSKISREEEAELQRSTKKVKENPLPTPLGSYKDKLTRDIPGAYLQAFDLEKVFEKEALSDPDDEDDLHEVVSGITDVKQSKETKLRIRAKWSHSIIIKVFGRTVGYHFLHSKIMSLWKPAGRLDCVDLGFDYFLIRFGLVEDYDKVLRGGPWFIGDHFISIIPWVPNFKPSSANCSSVTVWAHLPELPIEYYEASVLSHIGRAIGPVLRIDAQTTSETRGRYARICVQVDIEAPLTRAVHIGELLQPVLYEEDQATDAEIKKVENLEGNDNDGMGHGLLSHEGNRAPVITAGFNLPGPSSPFALILELSSLVSQRPSSKSCNGKCSKGKGKGKASDLGPHSSNPDSNHGVVRSGVNECLEIHISFNERDPSSRHHLNGGPSMAGVGKPLVGVFDRSPISERGKNSRVEEATFNFSGANLMGIESIRSTNRKVNVDGQANCSEFLGKHAGEKATPSISPEFPIQSLGVLKGNEHGNYGAHNHYVDGGRIHQEVPEGDGMELEGADEVRALNPNFHRSVAELVRCPSPTMMIITETCVGSDRAKEITDTLPFDGVVHADTIGYAGGLWLLWNSDFVDVSIWLLLSRKFML</sequence>
<gene>
    <name evidence="3" type="ORF">FSB_LOCUS45117</name>
    <name evidence="4" type="ORF">FSB_LOCUS53834</name>
</gene>
<feature type="domain" description="DUF4283" evidence="2">
    <location>
        <begin position="94"/>
        <end position="176"/>
    </location>
</feature>
<dbReference type="PANTHER" id="PTHR31286">
    <property type="entry name" value="GLYCINE-RICH CELL WALL STRUCTURAL PROTEIN 1.8-LIKE"/>
    <property type="match status" value="1"/>
</dbReference>
<evidence type="ECO:0000313" key="3">
    <source>
        <dbReference type="EMBL" id="SPD17235.1"/>
    </source>
</evidence>